<reference evidence="2 3" key="1">
    <citation type="journal article" date="2016" name="Nat. Commun.">
        <title>Thousands of microbial genomes shed light on interconnected biogeochemical processes in an aquifer system.</title>
        <authorList>
            <person name="Anantharaman K."/>
            <person name="Brown C.T."/>
            <person name="Hug L.A."/>
            <person name="Sharon I."/>
            <person name="Castelle C.J."/>
            <person name="Probst A.J."/>
            <person name="Thomas B.C."/>
            <person name="Singh A."/>
            <person name="Wilkins M.J."/>
            <person name="Karaoz U."/>
            <person name="Brodie E.L."/>
            <person name="Williams K.H."/>
            <person name="Hubbard S.S."/>
            <person name="Banfield J.F."/>
        </authorList>
    </citation>
    <scope>NUCLEOTIDE SEQUENCE [LARGE SCALE GENOMIC DNA]</scope>
</reference>
<dbReference type="AlphaFoldDB" id="A0A1F8F504"/>
<protein>
    <submittedName>
        <fullName evidence="2">Uncharacterized protein</fullName>
    </submittedName>
</protein>
<evidence type="ECO:0000256" key="1">
    <source>
        <dbReference type="SAM" id="MobiDB-lite"/>
    </source>
</evidence>
<evidence type="ECO:0000313" key="3">
    <source>
        <dbReference type="Proteomes" id="UP000177167"/>
    </source>
</evidence>
<comment type="caution">
    <text evidence="2">The sequence shown here is derived from an EMBL/GenBank/DDBJ whole genome shotgun (WGS) entry which is preliminary data.</text>
</comment>
<dbReference type="EMBL" id="MGJP01000067">
    <property type="protein sequence ID" value="OGN08217.1"/>
    <property type="molecule type" value="Genomic_DNA"/>
</dbReference>
<dbReference type="Proteomes" id="UP000177167">
    <property type="component" value="Unassembled WGS sequence"/>
</dbReference>
<feature type="region of interest" description="Disordered" evidence="1">
    <location>
        <begin position="176"/>
        <end position="196"/>
    </location>
</feature>
<sequence length="231" mass="25480">MRQCLLWTTLGGVVVREPLLRLPLRPAGAPRPRDVSRGDAVLATPLLLPEDDAPRVAERERQPLDPVVFHEPGQSDFHVVLLPAPHDDVIVALADGVHGWKLLVSLAVGVVLAVALVETEGDVAERNLRPVHHALLVRPDPEEIEENRFPPPQLGELLRGETADLNVVRHDTQYTRDELTHGEPPSEVLRNTTLPDHPAGELRRRCISVATSEKLRNNFPVVAAEAKNQCT</sequence>
<accession>A0A1F8F504</accession>
<name>A0A1F8F504_9BACT</name>
<gene>
    <name evidence="2" type="ORF">A3J46_01110</name>
</gene>
<evidence type="ECO:0000313" key="2">
    <source>
        <dbReference type="EMBL" id="OGN08217.1"/>
    </source>
</evidence>
<proteinExistence type="predicted"/>
<organism evidence="2 3">
    <name type="scientific">Candidatus Yanofskybacteria bacterium RIFCSPHIGHO2_02_FULL_41_11</name>
    <dbReference type="NCBI Taxonomy" id="1802675"/>
    <lineage>
        <taxon>Bacteria</taxon>
        <taxon>Candidatus Yanofskyibacteriota</taxon>
    </lineage>
</organism>